<accession>A0A9D1TYX7</accession>
<reference evidence="2" key="1">
    <citation type="journal article" date="2021" name="PeerJ">
        <title>Extensive microbial diversity within the chicken gut microbiome revealed by metagenomics and culture.</title>
        <authorList>
            <person name="Gilroy R."/>
            <person name="Ravi A."/>
            <person name="Getino M."/>
            <person name="Pursley I."/>
            <person name="Horton D.L."/>
            <person name="Alikhan N.F."/>
            <person name="Baker D."/>
            <person name="Gharbi K."/>
            <person name="Hall N."/>
            <person name="Watson M."/>
            <person name="Adriaenssens E.M."/>
            <person name="Foster-Nyarko E."/>
            <person name="Jarju S."/>
            <person name="Secka A."/>
            <person name="Antonio M."/>
            <person name="Oren A."/>
            <person name="Chaudhuri R.R."/>
            <person name="La Ragione R."/>
            <person name="Hildebrand F."/>
            <person name="Pallen M.J."/>
        </authorList>
    </citation>
    <scope>NUCLEOTIDE SEQUENCE</scope>
    <source>
        <strain evidence="2">ChiBcec15-1070</strain>
    </source>
</reference>
<protein>
    <recommendedName>
        <fullName evidence="4">V-type ATP synthase subunit E</fullName>
    </recommendedName>
</protein>
<evidence type="ECO:0008006" key="4">
    <source>
        <dbReference type="Google" id="ProtNLM"/>
    </source>
</evidence>
<evidence type="ECO:0000256" key="1">
    <source>
        <dbReference type="SAM" id="Coils"/>
    </source>
</evidence>
<keyword evidence="1" id="KW-0175">Coiled coil</keyword>
<dbReference type="AlphaFoldDB" id="A0A9D1TYX7"/>
<name>A0A9D1TYX7_9BACT</name>
<evidence type="ECO:0000313" key="2">
    <source>
        <dbReference type="EMBL" id="HIW10729.1"/>
    </source>
</evidence>
<dbReference type="Proteomes" id="UP000823926">
    <property type="component" value="Unassembled WGS sequence"/>
</dbReference>
<evidence type="ECO:0000313" key="3">
    <source>
        <dbReference type="Proteomes" id="UP000823926"/>
    </source>
</evidence>
<reference evidence="2" key="2">
    <citation type="submission" date="2021-04" db="EMBL/GenBank/DDBJ databases">
        <authorList>
            <person name="Gilroy R."/>
        </authorList>
    </citation>
    <scope>NUCLEOTIDE SEQUENCE</scope>
    <source>
        <strain evidence="2">ChiBcec15-1070</strain>
    </source>
</reference>
<organism evidence="2 3">
    <name type="scientific">Candidatus Rikenella faecigallinarum</name>
    <dbReference type="NCBI Taxonomy" id="2838745"/>
    <lineage>
        <taxon>Bacteria</taxon>
        <taxon>Pseudomonadati</taxon>
        <taxon>Bacteroidota</taxon>
        <taxon>Bacteroidia</taxon>
        <taxon>Bacteroidales</taxon>
        <taxon>Rikenellaceae</taxon>
        <taxon>Rikenella</taxon>
    </lineage>
</organism>
<dbReference type="Gene3D" id="1.20.5.2950">
    <property type="match status" value="1"/>
</dbReference>
<sequence>MENKLQQLTEKLYNEGLSKGRAEAEAVLAKAHADAEKIVAEAQDKAREITAQAEKAAAQLKTNTENEVRLAAGQLKSALRQQVETMVQMEVVTPAVSQAWRDNSFIQQLAVEAVQTLDPKQGLRVVLPENRGNELVEAVKNALAERFGADNGIEVVTDARVRVPFRVMVKEGGYYVSFADADFDALFRSYLRPKVAQLLFGDEK</sequence>
<comment type="caution">
    <text evidence="2">The sequence shown here is derived from an EMBL/GenBank/DDBJ whole genome shotgun (WGS) entry which is preliminary data.</text>
</comment>
<dbReference type="EMBL" id="DXHL01000021">
    <property type="protein sequence ID" value="HIW10729.1"/>
    <property type="molecule type" value="Genomic_DNA"/>
</dbReference>
<feature type="coiled-coil region" evidence="1">
    <location>
        <begin position="32"/>
        <end position="59"/>
    </location>
</feature>
<gene>
    <name evidence="2" type="ORF">H9888_04410</name>
</gene>
<proteinExistence type="predicted"/>